<reference evidence="1" key="2">
    <citation type="submission" date="2015-06" db="UniProtKB">
        <authorList>
            <consortium name="EnsemblMetazoa"/>
        </authorList>
    </citation>
    <scope>IDENTIFICATION</scope>
</reference>
<dbReference type="EMBL" id="CAEY01000548">
    <property type="status" value="NOT_ANNOTATED_CDS"/>
    <property type="molecule type" value="Genomic_DNA"/>
</dbReference>
<evidence type="ECO:0000313" key="1">
    <source>
        <dbReference type="EnsemblMetazoa" id="tetur21g01810.1"/>
    </source>
</evidence>
<protein>
    <submittedName>
        <fullName evidence="1">Uncharacterized protein</fullName>
    </submittedName>
</protein>
<dbReference type="EnsemblMetazoa" id="tetur21g01810.1">
    <property type="protein sequence ID" value="tetur21g01810.1"/>
    <property type="gene ID" value="tetur21g01810"/>
</dbReference>
<dbReference type="AlphaFoldDB" id="T1KU20"/>
<proteinExistence type="predicted"/>
<evidence type="ECO:0000313" key="2">
    <source>
        <dbReference type="Proteomes" id="UP000015104"/>
    </source>
</evidence>
<sequence length="53" mass="6159">MENVYSNDPPLCSMAETIWIDSDYYNDLLKVAFKSRGSGQSRPLMRNKYPLQD</sequence>
<name>T1KU20_TETUR</name>
<accession>T1KU20</accession>
<dbReference type="Proteomes" id="UP000015104">
    <property type="component" value="Unassembled WGS sequence"/>
</dbReference>
<organism evidence="1 2">
    <name type="scientific">Tetranychus urticae</name>
    <name type="common">Two-spotted spider mite</name>
    <dbReference type="NCBI Taxonomy" id="32264"/>
    <lineage>
        <taxon>Eukaryota</taxon>
        <taxon>Metazoa</taxon>
        <taxon>Ecdysozoa</taxon>
        <taxon>Arthropoda</taxon>
        <taxon>Chelicerata</taxon>
        <taxon>Arachnida</taxon>
        <taxon>Acari</taxon>
        <taxon>Acariformes</taxon>
        <taxon>Trombidiformes</taxon>
        <taxon>Prostigmata</taxon>
        <taxon>Eleutherengona</taxon>
        <taxon>Raphignathae</taxon>
        <taxon>Tetranychoidea</taxon>
        <taxon>Tetranychidae</taxon>
        <taxon>Tetranychus</taxon>
    </lineage>
</organism>
<dbReference type="HOGENOM" id="CLU_3071299_0_0_1"/>
<reference evidence="2" key="1">
    <citation type="submission" date="2011-08" db="EMBL/GenBank/DDBJ databases">
        <authorList>
            <person name="Rombauts S."/>
        </authorList>
    </citation>
    <scope>NUCLEOTIDE SEQUENCE</scope>
    <source>
        <strain evidence="2">London</strain>
    </source>
</reference>
<keyword evidence="2" id="KW-1185">Reference proteome</keyword>